<dbReference type="Proteomes" id="UP000499080">
    <property type="component" value="Unassembled WGS sequence"/>
</dbReference>
<evidence type="ECO:0000313" key="3">
    <source>
        <dbReference type="Proteomes" id="UP000499080"/>
    </source>
</evidence>
<sequence length="109" mass="11846">MDLVRRSRPSGIRTNTMLKQLVDVSSFSSHMSTKSKGRSDLVVSSRLRDRRASCSNPDSTEDPQSIRACGTLNHAARPPVGVVRMFEKGILAQVTSSSSDRGSELRGPS</sequence>
<organism evidence="2 3">
    <name type="scientific">Araneus ventricosus</name>
    <name type="common">Orbweaver spider</name>
    <name type="synonym">Epeira ventricosa</name>
    <dbReference type="NCBI Taxonomy" id="182803"/>
    <lineage>
        <taxon>Eukaryota</taxon>
        <taxon>Metazoa</taxon>
        <taxon>Ecdysozoa</taxon>
        <taxon>Arthropoda</taxon>
        <taxon>Chelicerata</taxon>
        <taxon>Arachnida</taxon>
        <taxon>Araneae</taxon>
        <taxon>Araneomorphae</taxon>
        <taxon>Entelegynae</taxon>
        <taxon>Araneoidea</taxon>
        <taxon>Araneidae</taxon>
        <taxon>Araneus</taxon>
    </lineage>
</organism>
<dbReference type="AlphaFoldDB" id="A0A4Y2IDG6"/>
<dbReference type="EMBL" id="BGPR01002550">
    <property type="protein sequence ID" value="GBM75329.1"/>
    <property type="molecule type" value="Genomic_DNA"/>
</dbReference>
<comment type="caution">
    <text evidence="2">The sequence shown here is derived from an EMBL/GenBank/DDBJ whole genome shotgun (WGS) entry which is preliminary data.</text>
</comment>
<keyword evidence="3" id="KW-1185">Reference proteome</keyword>
<gene>
    <name evidence="2" type="ORF">AVEN_144155_1</name>
</gene>
<protein>
    <submittedName>
        <fullName evidence="2">Uncharacterized protein</fullName>
    </submittedName>
</protein>
<evidence type="ECO:0000313" key="2">
    <source>
        <dbReference type="EMBL" id="GBM75329.1"/>
    </source>
</evidence>
<feature type="region of interest" description="Disordered" evidence="1">
    <location>
        <begin position="26"/>
        <end position="72"/>
    </location>
</feature>
<proteinExistence type="predicted"/>
<name>A0A4Y2IDG6_ARAVE</name>
<evidence type="ECO:0000256" key="1">
    <source>
        <dbReference type="SAM" id="MobiDB-lite"/>
    </source>
</evidence>
<reference evidence="2 3" key="1">
    <citation type="journal article" date="2019" name="Sci. Rep.">
        <title>Orb-weaving spider Araneus ventricosus genome elucidates the spidroin gene catalogue.</title>
        <authorList>
            <person name="Kono N."/>
            <person name="Nakamura H."/>
            <person name="Ohtoshi R."/>
            <person name="Moran D.A.P."/>
            <person name="Shinohara A."/>
            <person name="Yoshida Y."/>
            <person name="Fujiwara M."/>
            <person name="Mori M."/>
            <person name="Tomita M."/>
            <person name="Arakawa K."/>
        </authorList>
    </citation>
    <scope>NUCLEOTIDE SEQUENCE [LARGE SCALE GENOMIC DNA]</scope>
</reference>
<accession>A0A4Y2IDG6</accession>